<dbReference type="Pfam" id="PF00753">
    <property type="entry name" value="Lactamase_B"/>
    <property type="match status" value="1"/>
</dbReference>
<evidence type="ECO:0000313" key="3">
    <source>
        <dbReference type="EMBL" id="PIL44113.1"/>
    </source>
</evidence>
<evidence type="ECO:0000259" key="2">
    <source>
        <dbReference type="SMART" id="SM00849"/>
    </source>
</evidence>
<feature type="signal peptide" evidence="1">
    <location>
        <begin position="1"/>
        <end position="21"/>
    </location>
</feature>
<sequence>MTISTKLVLALLIATAGAAQAKDGAINCDNCAAWNKPVKPFNVVANTWYVGVDGLSVVLITGPEGHILVDGALPQSAKMIEASIKELGFSIKDVKLIVNSHAHWDHAGAIAALQRASGAVVAASASSALGLQSGANVVDDPQYQRASTTRAPKVRKVRVVGGGEVLKVGPLAITAHLTPGHTPGATSWSWNSCDAQRCVDVVYADSLNPVSSDDFYFIGKGGKTPDISASFAGSIAKVAALKCDVVLSAPPSFSDTFAKAAGRTAERNPFVAPGGCKAYAADAAKRLDERLKRERSAAGV</sequence>
<keyword evidence="4" id="KW-1185">Reference proteome</keyword>
<evidence type="ECO:0000256" key="1">
    <source>
        <dbReference type="SAM" id="SignalP"/>
    </source>
</evidence>
<comment type="caution">
    <text evidence="3">The sequence shown here is derived from an EMBL/GenBank/DDBJ whole genome shotgun (WGS) entry which is preliminary data.</text>
</comment>
<name>A0A2G8TDL6_9BURK</name>
<protein>
    <submittedName>
        <fullName evidence="3">Subclass B3 metallo-beta-lactamase</fullName>
    </submittedName>
</protein>
<dbReference type="InterPro" id="IPR050855">
    <property type="entry name" value="NDM-1-like"/>
</dbReference>
<dbReference type="RefSeq" id="WP_099789725.1">
    <property type="nucleotide sequence ID" value="NZ_JBHLYV010000017.1"/>
</dbReference>
<accession>A0A2G8TDL6</accession>
<dbReference type="AlphaFoldDB" id="A0A2G8TDL6"/>
<dbReference type="Proteomes" id="UP000230390">
    <property type="component" value="Unassembled WGS sequence"/>
</dbReference>
<dbReference type="NCBIfam" id="NF012229">
    <property type="entry name" value="bla_class_B_core"/>
    <property type="match status" value="1"/>
</dbReference>
<dbReference type="PANTHER" id="PTHR42951:SF17">
    <property type="entry name" value="METALLO-BETA-LACTAMASE DOMAIN-CONTAINING PROTEIN"/>
    <property type="match status" value="1"/>
</dbReference>
<proteinExistence type="predicted"/>
<dbReference type="EMBL" id="PDOC01000009">
    <property type="protein sequence ID" value="PIL44113.1"/>
    <property type="molecule type" value="Genomic_DNA"/>
</dbReference>
<feature type="chain" id="PRO_5013950212" evidence="1">
    <location>
        <begin position="22"/>
        <end position="300"/>
    </location>
</feature>
<evidence type="ECO:0000313" key="4">
    <source>
        <dbReference type="Proteomes" id="UP000230390"/>
    </source>
</evidence>
<keyword evidence="1" id="KW-0732">Signal</keyword>
<dbReference type="OrthoDB" id="9762883at2"/>
<dbReference type="InterPro" id="IPR001279">
    <property type="entry name" value="Metallo-B-lactamas"/>
</dbReference>
<organism evidence="3 4">
    <name type="scientific">Massilia eurypsychrophila</name>
    <dbReference type="NCBI Taxonomy" id="1485217"/>
    <lineage>
        <taxon>Bacteria</taxon>
        <taxon>Pseudomonadati</taxon>
        <taxon>Pseudomonadota</taxon>
        <taxon>Betaproteobacteria</taxon>
        <taxon>Burkholderiales</taxon>
        <taxon>Oxalobacteraceae</taxon>
        <taxon>Telluria group</taxon>
        <taxon>Massilia</taxon>
    </lineage>
</organism>
<gene>
    <name evidence="3" type="ORF">CR105_15525</name>
</gene>
<dbReference type="SUPFAM" id="SSF56281">
    <property type="entry name" value="Metallo-hydrolase/oxidoreductase"/>
    <property type="match status" value="1"/>
</dbReference>
<feature type="domain" description="Metallo-beta-lactamase" evidence="2">
    <location>
        <begin position="54"/>
        <end position="250"/>
    </location>
</feature>
<dbReference type="PANTHER" id="PTHR42951">
    <property type="entry name" value="METALLO-BETA-LACTAMASE DOMAIN-CONTAINING"/>
    <property type="match status" value="1"/>
</dbReference>
<dbReference type="InterPro" id="IPR036866">
    <property type="entry name" value="RibonucZ/Hydroxyglut_hydro"/>
</dbReference>
<reference evidence="3 4" key="1">
    <citation type="submission" date="2017-10" db="EMBL/GenBank/DDBJ databases">
        <title>Massilia psychrophilum sp. nov., a novel purple-pigmented bacterium isolated from Tianshan glacier, Xinjiang Municipality, China.</title>
        <authorList>
            <person name="Wang H."/>
        </authorList>
    </citation>
    <scope>NUCLEOTIDE SEQUENCE [LARGE SCALE GENOMIC DNA]</scope>
    <source>
        <strain evidence="3 4">JCM 30074</strain>
    </source>
</reference>
<dbReference type="SMART" id="SM00849">
    <property type="entry name" value="Lactamase_B"/>
    <property type="match status" value="1"/>
</dbReference>
<dbReference type="Gene3D" id="3.60.15.10">
    <property type="entry name" value="Ribonuclease Z/Hydroxyacylglutathione hydrolase-like"/>
    <property type="match status" value="1"/>
</dbReference>
<dbReference type="NCBIfam" id="NF033105">
    <property type="entry name" value="bla_subclass_B3"/>
    <property type="match status" value="1"/>
</dbReference>